<dbReference type="PANTHER" id="PTHR43155">
    <property type="entry name" value="CYCLIC DI-GMP PHOSPHODIESTERASE PA4108-RELATED"/>
    <property type="match status" value="1"/>
</dbReference>
<dbReference type="CDD" id="cd00077">
    <property type="entry name" value="HDc"/>
    <property type="match status" value="1"/>
</dbReference>
<dbReference type="SUPFAM" id="SSF49879">
    <property type="entry name" value="SMAD/FHA domain"/>
    <property type="match status" value="1"/>
</dbReference>
<dbReference type="GO" id="GO:0008081">
    <property type="term" value="F:phosphoric diester hydrolase activity"/>
    <property type="evidence" value="ECO:0007669"/>
    <property type="project" value="UniProtKB-ARBA"/>
</dbReference>
<feature type="domain" description="HD-GYP" evidence="2">
    <location>
        <begin position="324"/>
        <end position="639"/>
    </location>
</feature>
<dbReference type="SMART" id="SM00240">
    <property type="entry name" value="FHA"/>
    <property type="match status" value="1"/>
</dbReference>
<dbReference type="InterPro" id="IPR029016">
    <property type="entry name" value="GAF-like_dom_sf"/>
</dbReference>
<organism evidence="3 4">
    <name type="scientific">Inmirania thermothiophila</name>
    <dbReference type="NCBI Taxonomy" id="1750597"/>
    <lineage>
        <taxon>Bacteria</taxon>
        <taxon>Pseudomonadati</taxon>
        <taxon>Pseudomonadota</taxon>
        <taxon>Gammaproteobacteria</taxon>
        <taxon>Chromatiales</taxon>
        <taxon>Ectothiorhodospiraceae</taxon>
        <taxon>Inmirania</taxon>
    </lineage>
</organism>
<dbReference type="Pfam" id="PF00498">
    <property type="entry name" value="FHA"/>
    <property type="match status" value="1"/>
</dbReference>
<dbReference type="EMBL" id="RJVI01000002">
    <property type="protein sequence ID" value="ROR32160.1"/>
    <property type="molecule type" value="Genomic_DNA"/>
</dbReference>
<gene>
    <name evidence="3" type="ORF">EDC57_1351</name>
</gene>
<dbReference type="SMART" id="SM00065">
    <property type="entry name" value="GAF"/>
    <property type="match status" value="1"/>
</dbReference>
<dbReference type="InterPro" id="IPR003607">
    <property type="entry name" value="HD/PDEase_dom"/>
</dbReference>
<keyword evidence="4" id="KW-1185">Reference proteome</keyword>
<evidence type="ECO:0000259" key="1">
    <source>
        <dbReference type="PROSITE" id="PS50006"/>
    </source>
</evidence>
<dbReference type="CDD" id="cd00060">
    <property type="entry name" value="FHA"/>
    <property type="match status" value="1"/>
</dbReference>
<dbReference type="SUPFAM" id="SSF109604">
    <property type="entry name" value="HD-domain/PDEase-like"/>
    <property type="match status" value="2"/>
</dbReference>
<dbReference type="PANTHER" id="PTHR43155:SF2">
    <property type="entry name" value="CYCLIC DI-GMP PHOSPHODIESTERASE PA4108"/>
    <property type="match status" value="1"/>
</dbReference>
<dbReference type="RefSeq" id="WP_211331917.1">
    <property type="nucleotide sequence ID" value="NZ_RJVI01000002.1"/>
</dbReference>
<dbReference type="SUPFAM" id="SSF55781">
    <property type="entry name" value="GAF domain-like"/>
    <property type="match status" value="1"/>
</dbReference>
<dbReference type="Proteomes" id="UP000276634">
    <property type="component" value="Unassembled WGS sequence"/>
</dbReference>
<dbReference type="Pfam" id="PF13487">
    <property type="entry name" value="HD_5"/>
    <property type="match status" value="1"/>
</dbReference>
<dbReference type="InterPro" id="IPR003018">
    <property type="entry name" value="GAF"/>
</dbReference>
<dbReference type="AlphaFoldDB" id="A0A3N1Y014"/>
<name>A0A3N1Y014_9GAMM</name>
<dbReference type="Gene3D" id="2.60.200.20">
    <property type="match status" value="1"/>
</dbReference>
<feature type="domain" description="FHA" evidence="1">
    <location>
        <begin position="22"/>
        <end position="77"/>
    </location>
</feature>
<dbReference type="PROSITE" id="PS50006">
    <property type="entry name" value="FHA_DOMAIN"/>
    <property type="match status" value="1"/>
</dbReference>
<evidence type="ECO:0000313" key="3">
    <source>
        <dbReference type="EMBL" id="ROR32160.1"/>
    </source>
</evidence>
<protein>
    <submittedName>
        <fullName evidence="3">3',5'-cyclic-nucleotide phosphodiesterase</fullName>
    </submittedName>
</protein>
<dbReference type="Gene3D" id="1.10.3210.10">
    <property type="entry name" value="Hypothetical protein af1432"/>
    <property type="match status" value="2"/>
</dbReference>
<sequence length="639" mass="69964">MAYLEVVVGAHTGTRFALGDELHLGRNPGAAPDPRTFLPLSDAEVSRVHARIRRLGRGYVVEDLDSTNGTWLRGERIKPHVPYLLREGDELRLGGTVLRFRLGGPAEEAGMPRYGSAIMARPAGVGADTGVEVREETSGERSVVIDPRELAPPSGAAEAVMRRLQAVSAVSRSLGEVQDLRRLAEGVLERIFEIFPTARRALIALVGEGGQVRPLAVRGRDGGGAGRLALSSTVVREVLNNRRAVLTLDARSDPRFRAGESVARLSLQSLMCAPLLVEERVVGLVQVEGGAVEGAFDEDDLRVLAGVAAQIAVAVHNARLYGEIEALFESFIRASVQAIEARDPVTAGHSFRVAEFAERLAEAADRAGVAGLGREAVRELRYAALLHDFGKVGVREHVLTKPTKLYPHQMELVRMRFRYARAAFERDAYRRLLDLWAQGEIDAGARRRMRGELERMLREEAERFERMLAAVEEANRPDVPAHALAPGLEEAEAYRFPGLDGAEEALLTPGELLDLRTAQGSLSPDERLQIESHVSHTYAFLSLIPWRGDLARVPEIAYGHHEKLDGSGYPRGLRGEDIPVQTRILTIADIYDAVTAGDRPYRRGLPQEQALELLEAQARAGALDAALVGVFIEARVYVR</sequence>
<proteinExistence type="predicted"/>
<dbReference type="Gene3D" id="3.30.450.40">
    <property type="match status" value="1"/>
</dbReference>
<dbReference type="InterPro" id="IPR008984">
    <property type="entry name" value="SMAD_FHA_dom_sf"/>
</dbReference>
<dbReference type="Pfam" id="PF13185">
    <property type="entry name" value="GAF_2"/>
    <property type="match status" value="1"/>
</dbReference>
<dbReference type="PROSITE" id="PS51832">
    <property type="entry name" value="HD_GYP"/>
    <property type="match status" value="1"/>
</dbReference>
<dbReference type="SMART" id="SM00471">
    <property type="entry name" value="HDc"/>
    <property type="match status" value="1"/>
</dbReference>
<accession>A0A3N1Y014</accession>
<dbReference type="InterPro" id="IPR037522">
    <property type="entry name" value="HD_GYP_dom"/>
</dbReference>
<comment type="caution">
    <text evidence="3">The sequence shown here is derived from an EMBL/GenBank/DDBJ whole genome shotgun (WGS) entry which is preliminary data.</text>
</comment>
<evidence type="ECO:0000259" key="2">
    <source>
        <dbReference type="PROSITE" id="PS51832"/>
    </source>
</evidence>
<evidence type="ECO:0000313" key="4">
    <source>
        <dbReference type="Proteomes" id="UP000276634"/>
    </source>
</evidence>
<dbReference type="InterPro" id="IPR006674">
    <property type="entry name" value="HD_domain"/>
</dbReference>
<dbReference type="Pfam" id="PF01966">
    <property type="entry name" value="HD"/>
    <property type="match status" value="1"/>
</dbReference>
<reference evidence="3 4" key="1">
    <citation type="submission" date="2018-11" db="EMBL/GenBank/DDBJ databases">
        <title>Genomic Encyclopedia of Type Strains, Phase IV (KMG-IV): sequencing the most valuable type-strain genomes for metagenomic binning, comparative biology and taxonomic classification.</title>
        <authorList>
            <person name="Goeker M."/>
        </authorList>
    </citation>
    <scope>NUCLEOTIDE SEQUENCE [LARGE SCALE GENOMIC DNA]</scope>
    <source>
        <strain evidence="3 4">DSM 100275</strain>
    </source>
</reference>
<dbReference type="InterPro" id="IPR000253">
    <property type="entry name" value="FHA_dom"/>
</dbReference>